<evidence type="ECO:0000313" key="2">
    <source>
        <dbReference type="Proteomes" id="UP001152795"/>
    </source>
</evidence>
<keyword evidence="2" id="KW-1185">Reference proteome</keyword>
<dbReference type="AlphaFoldDB" id="A0A6S7I9W5"/>
<evidence type="ECO:0000313" key="1">
    <source>
        <dbReference type="EMBL" id="CAB4012810.1"/>
    </source>
</evidence>
<organism evidence="1 2">
    <name type="scientific">Paramuricea clavata</name>
    <name type="common">Red gorgonian</name>
    <name type="synonym">Violescent sea-whip</name>
    <dbReference type="NCBI Taxonomy" id="317549"/>
    <lineage>
        <taxon>Eukaryota</taxon>
        <taxon>Metazoa</taxon>
        <taxon>Cnidaria</taxon>
        <taxon>Anthozoa</taxon>
        <taxon>Octocorallia</taxon>
        <taxon>Malacalcyonacea</taxon>
        <taxon>Plexauridae</taxon>
        <taxon>Paramuricea</taxon>
    </lineage>
</organism>
<dbReference type="OrthoDB" id="5948380at2759"/>
<name>A0A6S7I9W5_PARCT</name>
<comment type="caution">
    <text evidence="1">The sequence shown here is derived from an EMBL/GenBank/DDBJ whole genome shotgun (WGS) entry which is preliminary data.</text>
</comment>
<proteinExistence type="predicted"/>
<dbReference type="EMBL" id="CACRXK020007639">
    <property type="protein sequence ID" value="CAB4012810.1"/>
    <property type="molecule type" value="Genomic_DNA"/>
</dbReference>
<reference evidence="1" key="1">
    <citation type="submission" date="2020-04" db="EMBL/GenBank/DDBJ databases">
        <authorList>
            <person name="Alioto T."/>
            <person name="Alioto T."/>
            <person name="Gomez Garrido J."/>
        </authorList>
    </citation>
    <scope>NUCLEOTIDE SEQUENCE</scope>
    <source>
        <strain evidence="1">A484AB</strain>
    </source>
</reference>
<dbReference type="Proteomes" id="UP001152795">
    <property type="component" value="Unassembled WGS sequence"/>
</dbReference>
<gene>
    <name evidence="1" type="ORF">PACLA_8A063492</name>
</gene>
<dbReference type="InterPro" id="IPR036514">
    <property type="entry name" value="SGNH_hydro_sf"/>
</dbReference>
<protein>
    <submittedName>
        <fullName evidence="1">Uncharacterized protein</fullName>
    </submittedName>
</protein>
<sequence length="336" mass="39624">RVYIQLLISHIHVIGARSYQGKNQPDGVLKGDRPYLMESFRDGKYIWMKVPEPKYSKRMLVAMEKIRKKLFDRNQNTCDVSCPSLISDGLGRWINGTWKPFSQELVNIKREPRDHEGMLWLYGDSVSKSFAEYLVTGPYHEICENVFKQCKVTYSWVYNIKNVESEDKLDGKDYDHKKVMREINKVCFRESRILPVLDNKRLDKHSVIILNWGIHFAAAVNFTNYKKLIDGFLETFLAKRKKSKFKGRIIWRTTTALFRERFPNPHKDVRRFLTFPRIILYNAYAMSAMCRAGVDVIDMYPMTDSFPPGTVSKRDPVHYERRAMESVEALLYHKYH</sequence>
<dbReference type="Gene3D" id="3.40.50.1110">
    <property type="entry name" value="SGNH hydrolase"/>
    <property type="match status" value="1"/>
</dbReference>
<accession>A0A6S7I9W5</accession>
<feature type="non-terminal residue" evidence="1">
    <location>
        <position position="1"/>
    </location>
</feature>